<dbReference type="EMBL" id="SJPN01000005">
    <property type="protein sequence ID" value="TWU01037.1"/>
    <property type="molecule type" value="Genomic_DNA"/>
</dbReference>
<evidence type="ECO:0000313" key="2">
    <source>
        <dbReference type="EMBL" id="TWU01037.1"/>
    </source>
</evidence>
<dbReference type="Proteomes" id="UP000320176">
    <property type="component" value="Unassembled WGS sequence"/>
</dbReference>
<evidence type="ECO:0000313" key="3">
    <source>
        <dbReference type="Proteomes" id="UP000320176"/>
    </source>
</evidence>
<keyword evidence="1" id="KW-0812">Transmembrane</keyword>
<name>A0A5C6ANF5_9BACT</name>
<accession>A0A5C6ANF5</accession>
<evidence type="ECO:0000256" key="1">
    <source>
        <dbReference type="SAM" id="Phobius"/>
    </source>
</evidence>
<proteinExistence type="predicted"/>
<dbReference type="AlphaFoldDB" id="A0A5C6ANF5"/>
<organism evidence="2 3">
    <name type="scientific">Stieleria varia</name>
    <dbReference type="NCBI Taxonomy" id="2528005"/>
    <lineage>
        <taxon>Bacteria</taxon>
        <taxon>Pseudomonadati</taxon>
        <taxon>Planctomycetota</taxon>
        <taxon>Planctomycetia</taxon>
        <taxon>Pirellulales</taxon>
        <taxon>Pirellulaceae</taxon>
        <taxon>Stieleria</taxon>
    </lineage>
</organism>
<sequence length="388" mass="43860">MNRSRGAVVFDNGKSIAATRLSRTFCRRSVRSSRRNVEIYASKELDDLGADNSRMTSVKRPLADQLRVKCCADDPEFETFVAIGSRVTVRPGHSTSAASTAGQNQERYQGSNCSTVRACDTIQWSHPSGTVPPRKTTEPCVGPKRRIGRMNMDTTMASLGQRRRSVMMLQRILRYRIRTLLVAVFMVACLLTIGMRVKRIHYAARFIEANGGDVWMDDELYSGGGFGNVKPRTQMQQRLTQVCIMGCVLLGQETKLWVTFLPNQRERFAECVHTLNASEVKFDVLGETDRNWLYSRLPRLARIANSAPISATAAIDTEDSPSQTESERIDQERFIRSIEAVEAMFASNPQLYYRLDRYETLIGYPVQGEMGRIRDKLTGRTIPIPWPK</sequence>
<comment type="caution">
    <text evidence="2">The sequence shown here is derived from an EMBL/GenBank/DDBJ whole genome shotgun (WGS) entry which is preliminary data.</text>
</comment>
<keyword evidence="1" id="KW-0472">Membrane</keyword>
<reference evidence="2 3" key="1">
    <citation type="submission" date="2019-02" db="EMBL/GenBank/DDBJ databases">
        <title>Deep-cultivation of Planctomycetes and their phenomic and genomic characterization uncovers novel biology.</title>
        <authorList>
            <person name="Wiegand S."/>
            <person name="Jogler M."/>
            <person name="Boedeker C."/>
            <person name="Pinto D."/>
            <person name="Vollmers J."/>
            <person name="Rivas-Marin E."/>
            <person name="Kohn T."/>
            <person name="Peeters S.H."/>
            <person name="Heuer A."/>
            <person name="Rast P."/>
            <person name="Oberbeckmann S."/>
            <person name="Bunk B."/>
            <person name="Jeske O."/>
            <person name="Meyerdierks A."/>
            <person name="Storesund J.E."/>
            <person name="Kallscheuer N."/>
            <person name="Luecker S."/>
            <person name="Lage O.M."/>
            <person name="Pohl T."/>
            <person name="Merkel B.J."/>
            <person name="Hornburger P."/>
            <person name="Mueller R.-W."/>
            <person name="Bruemmer F."/>
            <person name="Labrenz M."/>
            <person name="Spormann A.M."/>
            <person name="Op Den Camp H."/>
            <person name="Overmann J."/>
            <person name="Amann R."/>
            <person name="Jetten M.S.M."/>
            <person name="Mascher T."/>
            <person name="Medema M.H."/>
            <person name="Devos D.P."/>
            <person name="Kaster A.-K."/>
            <person name="Ovreas L."/>
            <person name="Rohde M."/>
            <person name="Galperin M.Y."/>
            <person name="Jogler C."/>
        </authorList>
    </citation>
    <scope>NUCLEOTIDE SEQUENCE [LARGE SCALE GENOMIC DNA]</scope>
    <source>
        <strain evidence="2 3">Pla52n</strain>
    </source>
</reference>
<keyword evidence="1" id="KW-1133">Transmembrane helix</keyword>
<protein>
    <submittedName>
        <fullName evidence="2">Uncharacterized protein</fullName>
    </submittedName>
</protein>
<feature type="transmembrane region" description="Helical" evidence="1">
    <location>
        <begin position="177"/>
        <end position="197"/>
    </location>
</feature>
<gene>
    <name evidence="2" type="ORF">Pla52n_44080</name>
</gene>
<keyword evidence="3" id="KW-1185">Reference proteome</keyword>